<proteinExistence type="predicted"/>
<organism evidence="1">
    <name type="scientific">Rhizopus microsporus var. microsporus</name>
    <dbReference type="NCBI Taxonomy" id="86635"/>
    <lineage>
        <taxon>Eukaryota</taxon>
        <taxon>Fungi</taxon>
        <taxon>Fungi incertae sedis</taxon>
        <taxon>Mucoromycota</taxon>
        <taxon>Mucoromycotina</taxon>
        <taxon>Mucoromycetes</taxon>
        <taxon>Mucorales</taxon>
        <taxon>Mucorineae</taxon>
        <taxon>Rhizopodaceae</taxon>
        <taxon>Rhizopus</taxon>
    </lineage>
</organism>
<dbReference type="Proteomes" id="UP000242414">
    <property type="component" value="Unassembled WGS sequence"/>
</dbReference>
<dbReference type="VEuPathDB" id="FungiDB:BCV72DRAFT_263411"/>
<sequence>MTRRNPGNAQDLSKGEYLYNIPELDRIYECLATAFTADVIATHNAINSVLSRQPTLSTNTAFLPFVADFYKYSIAYLLFSQMLPINKLPTRQIATIFYTAFGDLPFEVISSFEFAEYNAHNLMFFSSMLLETATNFILMPFEFKGWTILLIA</sequence>
<name>A0A1X0QZW7_RHIZD</name>
<dbReference type="EMBL" id="KV921948">
    <property type="protein sequence ID" value="ORE05284.1"/>
    <property type="molecule type" value="Genomic_DNA"/>
</dbReference>
<reference evidence="1" key="1">
    <citation type="journal article" date="2016" name="Proc. Natl. Acad. Sci. U.S.A.">
        <title>Lipid metabolic changes in an early divergent fungus govern the establishment of a mutualistic symbiosis with endobacteria.</title>
        <authorList>
            <person name="Lastovetsky O.A."/>
            <person name="Gaspar M.L."/>
            <person name="Mondo S.J."/>
            <person name="LaButti K.M."/>
            <person name="Sandor L."/>
            <person name="Grigoriev I.V."/>
            <person name="Henry S.A."/>
            <person name="Pawlowska T.E."/>
        </authorList>
    </citation>
    <scope>NUCLEOTIDE SEQUENCE [LARGE SCALE GENOMIC DNA]</scope>
    <source>
        <strain evidence="1">ATCC 52814</strain>
    </source>
</reference>
<dbReference type="AlphaFoldDB" id="A0A1X0QZW7"/>
<accession>A0A1X0QZW7</accession>
<protein>
    <submittedName>
        <fullName evidence="1">Uncharacterized protein</fullName>
    </submittedName>
</protein>
<evidence type="ECO:0000313" key="1">
    <source>
        <dbReference type="EMBL" id="ORE05284.1"/>
    </source>
</evidence>
<gene>
    <name evidence="1" type="ORF">BCV72DRAFT_263411</name>
</gene>